<evidence type="ECO:0000256" key="3">
    <source>
        <dbReference type="ARBA" id="ARBA00022448"/>
    </source>
</evidence>
<evidence type="ECO:0000256" key="1">
    <source>
        <dbReference type="ARBA" id="ARBA00004236"/>
    </source>
</evidence>
<comment type="caution">
    <text evidence="12">The sequence shown here is derived from an EMBL/GenBank/DDBJ whole genome shotgun (WGS) entry which is preliminary data.</text>
</comment>
<sequence length="445" mass="47607">MTHNSIQFGKAMGISLLLLIATACGKQPEKVQAPPPVAVEVKDLSDDKVQSSSEFVGSIEAKQRVALAPRVDGRVIEIAVQEGDTVKKGDLILQMQLTREQGEVNAAESEVNIQRANVSNAEAELRAVEAEVAEAEAEVEQSKADLRQQEAELELAKTNQDRAKMLVEQGAESQQFLDNSTRDLNAAKAQIDALKAALNSSQKALNASKERVASAQSAIAGQQAALKQAETRVGIATDNLDFNRITAPIDGEVGNIQPKVGDYVDIGEQITSITQDDALELRIGVPLEQASKLKIGLPVEIIDRQGNAIAEGDVSFISPRTDRSSQAILVKAAFNNNGKLKDDSFARARIIWSEDSGLLIPTVAVSRIAGKTFVFVAKEKEQEDGTKALVAEQRPVELGAIQGQSYQIISGLKPGDKLITSGILNLADGTPVNAETVTSQEVTNE</sequence>
<dbReference type="GO" id="GO:0015562">
    <property type="term" value="F:efflux transmembrane transporter activity"/>
    <property type="evidence" value="ECO:0007669"/>
    <property type="project" value="TreeGrafter"/>
</dbReference>
<dbReference type="GO" id="GO:1990281">
    <property type="term" value="C:efflux pump complex"/>
    <property type="evidence" value="ECO:0007669"/>
    <property type="project" value="TreeGrafter"/>
</dbReference>
<keyword evidence="4" id="KW-1003">Cell membrane</keyword>
<evidence type="ECO:0000259" key="10">
    <source>
        <dbReference type="Pfam" id="PF25944"/>
    </source>
</evidence>
<evidence type="ECO:0000256" key="7">
    <source>
        <dbReference type="SAM" id="Coils"/>
    </source>
</evidence>
<proteinExistence type="inferred from homology"/>
<dbReference type="Gene3D" id="1.10.287.470">
    <property type="entry name" value="Helix hairpin bin"/>
    <property type="match status" value="3"/>
</dbReference>
<dbReference type="InterPro" id="IPR058627">
    <property type="entry name" value="MdtA-like_C"/>
</dbReference>
<dbReference type="Pfam" id="PF25944">
    <property type="entry name" value="Beta-barrel_RND"/>
    <property type="match status" value="1"/>
</dbReference>
<dbReference type="SUPFAM" id="SSF111369">
    <property type="entry name" value="HlyD-like secretion proteins"/>
    <property type="match status" value="3"/>
</dbReference>
<keyword evidence="6" id="KW-0472">Membrane</keyword>
<evidence type="ECO:0000256" key="2">
    <source>
        <dbReference type="ARBA" id="ARBA00009477"/>
    </source>
</evidence>
<dbReference type="NCBIfam" id="TIGR01730">
    <property type="entry name" value="RND_mfp"/>
    <property type="match status" value="1"/>
</dbReference>
<dbReference type="Gene3D" id="2.40.420.20">
    <property type="match status" value="1"/>
</dbReference>
<feature type="coiled-coil region" evidence="7">
    <location>
        <begin position="104"/>
        <end position="232"/>
    </location>
</feature>
<accession>A0A964BS02</accession>
<dbReference type="FunFam" id="2.40.420.20:FF:000007">
    <property type="entry name" value="HAE1 family efflux pump MFP component"/>
    <property type="match status" value="1"/>
</dbReference>
<gene>
    <name evidence="12" type="ORF">I4641_15635</name>
</gene>
<keyword evidence="5" id="KW-0997">Cell inner membrane</keyword>
<evidence type="ECO:0000313" key="12">
    <source>
        <dbReference type="EMBL" id="MCC0178410.1"/>
    </source>
</evidence>
<dbReference type="InterPro" id="IPR006143">
    <property type="entry name" value="RND_pump_MFP"/>
</dbReference>
<keyword evidence="13" id="KW-1185">Reference proteome</keyword>
<comment type="similarity">
    <text evidence="2">Belongs to the membrane fusion protein (MFP) (TC 8.A.1) family.</text>
</comment>
<keyword evidence="3" id="KW-0813">Transport</keyword>
<dbReference type="InterPro" id="IPR058626">
    <property type="entry name" value="MdtA-like_b-barrel"/>
</dbReference>
<dbReference type="EMBL" id="JADWDC010000042">
    <property type="protein sequence ID" value="MCC0178410.1"/>
    <property type="molecule type" value="Genomic_DNA"/>
</dbReference>
<feature type="domain" description="Multidrug resistance protein MdtA-like alpha-helical hairpin" evidence="8">
    <location>
        <begin position="140"/>
        <end position="205"/>
    </location>
</feature>
<dbReference type="AlphaFoldDB" id="A0A964BS02"/>
<dbReference type="Pfam" id="PF25967">
    <property type="entry name" value="RND-MFP_C"/>
    <property type="match status" value="1"/>
</dbReference>
<dbReference type="Proteomes" id="UP000729733">
    <property type="component" value="Unassembled WGS sequence"/>
</dbReference>
<evidence type="ECO:0000256" key="5">
    <source>
        <dbReference type="ARBA" id="ARBA00022519"/>
    </source>
</evidence>
<protein>
    <submittedName>
        <fullName evidence="12">Efflux RND transporter periplasmic adaptor subunit</fullName>
    </submittedName>
</protein>
<keyword evidence="7" id="KW-0175">Coiled coil</keyword>
<evidence type="ECO:0000259" key="8">
    <source>
        <dbReference type="Pfam" id="PF25876"/>
    </source>
</evidence>
<dbReference type="PANTHER" id="PTHR30469:SF39">
    <property type="entry name" value="SLL0180 PROTEIN"/>
    <property type="match status" value="1"/>
</dbReference>
<dbReference type="InterPro" id="IPR058624">
    <property type="entry name" value="MdtA-like_HH"/>
</dbReference>
<dbReference type="Gene3D" id="2.40.30.170">
    <property type="match status" value="1"/>
</dbReference>
<dbReference type="PANTHER" id="PTHR30469">
    <property type="entry name" value="MULTIDRUG RESISTANCE PROTEIN MDTA"/>
    <property type="match status" value="1"/>
</dbReference>
<dbReference type="Pfam" id="PF25917">
    <property type="entry name" value="BSH_RND"/>
    <property type="match status" value="1"/>
</dbReference>
<evidence type="ECO:0000259" key="11">
    <source>
        <dbReference type="Pfam" id="PF25967"/>
    </source>
</evidence>
<evidence type="ECO:0000313" key="13">
    <source>
        <dbReference type="Proteomes" id="UP000729733"/>
    </source>
</evidence>
<evidence type="ECO:0000259" key="9">
    <source>
        <dbReference type="Pfam" id="PF25917"/>
    </source>
</evidence>
<evidence type="ECO:0000256" key="4">
    <source>
        <dbReference type="ARBA" id="ARBA00022475"/>
    </source>
</evidence>
<feature type="domain" description="Multidrug resistance protein MdtA-like C-terminal permuted SH3" evidence="11">
    <location>
        <begin position="358"/>
        <end position="423"/>
    </location>
</feature>
<dbReference type="InterPro" id="IPR058625">
    <property type="entry name" value="MdtA-like_BSH"/>
</dbReference>
<name>A0A964BS02_9CYAN</name>
<evidence type="ECO:0000256" key="6">
    <source>
        <dbReference type="ARBA" id="ARBA00023136"/>
    </source>
</evidence>
<comment type="subcellular location">
    <subcellularLocation>
        <location evidence="1">Cell membrane</location>
    </subcellularLocation>
</comment>
<dbReference type="Gene3D" id="2.40.50.100">
    <property type="match status" value="2"/>
</dbReference>
<dbReference type="Pfam" id="PF25876">
    <property type="entry name" value="HH_MFP_RND"/>
    <property type="match status" value="1"/>
</dbReference>
<organism evidence="12 13">
    <name type="scientific">Waterburya agarophytonicola KI4</name>
    <dbReference type="NCBI Taxonomy" id="2874699"/>
    <lineage>
        <taxon>Bacteria</taxon>
        <taxon>Bacillati</taxon>
        <taxon>Cyanobacteriota</taxon>
        <taxon>Cyanophyceae</taxon>
        <taxon>Pleurocapsales</taxon>
        <taxon>Hyellaceae</taxon>
        <taxon>Waterburya</taxon>
        <taxon>Waterburya agarophytonicola</taxon>
    </lineage>
</organism>
<reference evidence="12" key="1">
    <citation type="journal article" date="2021" name="Antonie Van Leeuwenhoek">
        <title>Draft genome and description of Waterburya agarophytonicola gen. nov. sp. nov. (Pleurocapsales, Cyanobacteria): a seaweed symbiont.</title>
        <authorList>
            <person name="Bonthond G."/>
            <person name="Shalygin S."/>
            <person name="Bayer T."/>
            <person name="Weinberger F."/>
        </authorList>
    </citation>
    <scope>NUCLEOTIDE SEQUENCE</scope>
    <source>
        <strain evidence="12">KI4</strain>
    </source>
</reference>
<dbReference type="PRINTS" id="PR01490">
    <property type="entry name" value="RTXTOXIND"/>
</dbReference>
<feature type="domain" description="Multidrug resistance protein MdtA-like beta-barrel" evidence="10">
    <location>
        <begin position="292"/>
        <end position="350"/>
    </location>
</feature>
<feature type="domain" description="Multidrug resistance protein MdtA-like barrel-sandwich hybrid" evidence="9">
    <location>
        <begin position="65"/>
        <end position="274"/>
    </location>
</feature>
<dbReference type="RefSeq" id="WP_229641484.1">
    <property type="nucleotide sequence ID" value="NZ_JADWDC010000042.1"/>
</dbReference>